<evidence type="ECO:0000259" key="9">
    <source>
        <dbReference type="PROSITE" id="PS51790"/>
    </source>
</evidence>
<evidence type="ECO:0000256" key="2">
    <source>
        <dbReference type="ARBA" id="ARBA00023268"/>
    </source>
</evidence>
<reference evidence="10 11" key="1">
    <citation type="journal article" date="2008" name="J. Bacteriol.">
        <title>Insights into plant cell wall degradation from the genome sequence of the soil bacterium Cellvibrio japonicus.</title>
        <authorList>
            <person name="Deboy R.T."/>
            <person name="Mongodin E.F."/>
            <person name="Fouts D.E."/>
            <person name="Tailford L.E."/>
            <person name="Khouri H."/>
            <person name="Emerson J.B."/>
            <person name="Mohamoud Y."/>
            <person name="Watkins K."/>
            <person name="Henrissat B."/>
            <person name="Gilbert H.J."/>
            <person name="Nelson K.E."/>
        </authorList>
    </citation>
    <scope>NUCLEOTIDE SEQUENCE [LARGE SCALE GENOMIC DNA]</scope>
    <source>
        <strain evidence="10 11">Ueda107</strain>
    </source>
</reference>
<proteinExistence type="inferred from homology"/>
<comment type="function">
    <text evidence="3 7">Has an important function as a repair enzyme for proteins that have been inactivated by oxidation. Catalyzes the reversible oxidation-reduction of methionine sulfoxide in proteins to methionine.</text>
</comment>
<dbReference type="Proteomes" id="UP000001036">
    <property type="component" value="Chromosome"/>
</dbReference>
<comment type="catalytic activity">
    <reaction evidence="4 7">
        <text>L-methionyl-[protein] + [thioredoxin]-disulfide + H2O = L-methionyl-(S)-S-oxide-[protein] + [thioredoxin]-dithiol</text>
        <dbReference type="Rhea" id="RHEA:14217"/>
        <dbReference type="Rhea" id="RHEA-COMP:10698"/>
        <dbReference type="Rhea" id="RHEA-COMP:10700"/>
        <dbReference type="Rhea" id="RHEA-COMP:12313"/>
        <dbReference type="Rhea" id="RHEA-COMP:12315"/>
        <dbReference type="ChEBI" id="CHEBI:15377"/>
        <dbReference type="ChEBI" id="CHEBI:16044"/>
        <dbReference type="ChEBI" id="CHEBI:29950"/>
        <dbReference type="ChEBI" id="CHEBI:44120"/>
        <dbReference type="ChEBI" id="CHEBI:50058"/>
        <dbReference type="EC" id="1.8.4.11"/>
    </reaction>
</comment>
<evidence type="ECO:0000256" key="8">
    <source>
        <dbReference type="SAM" id="Phobius"/>
    </source>
</evidence>
<keyword evidence="1 7" id="KW-0560">Oxidoreductase</keyword>
<dbReference type="EC" id="1.8.4.11" evidence="7"/>
<organism evidence="10 11">
    <name type="scientific">Cellvibrio japonicus (strain Ueda107)</name>
    <name type="common">Pseudomonas fluorescens subsp. cellulosa</name>
    <dbReference type="NCBI Taxonomy" id="498211"/>
    <lineage>
        <taxon>Bacteria</taxon>
        <taxon>Pseudomonadati</taxon>
        <taxon>Pseudomonadota</taxon>
        <taxon>Gammaproteobacteria</taxon>
        <taxon>Cellvibrionales</taxon>
        <taxon>Cellvibrionaceae</taxon>
        <taxon>Cellvibrio</taxon>
    </lineage>
</organism>
<keyword evidence="8" id="KW-0472">Membrane</keyword>
<evidence type="ECO:0000313" key="11">
    <source>
        <dbReference type="Proteomes" id="UP000001036"/>
    </source>
</evidence>
<name>B3PHM8_CELJU</name>
<gene>
    <name evidence="7" type="primary">msrA</name>
    <name evidence="10" type="ordered locus">CJA_2029</name>
</gene>
<dbReference type="SUPFAM" id="SSF51316">
    <property type="entry name" value="Mss4-like"/>
    <property type="match status" value="1"/>
</dbReference>
<protein>
    <recommendedName>
        <fullName evidence="7">Peptide methionine sulfoxide reductase MsrA</fullName>
        <shortName evidence="7">Protein-methionine-S-oxide reductase</shortName>
        <ecNumber evidence="7">1.8.4.11</ecNumber>
    </recommendedName>
    <alternativeName>
        <fullName evidence="7">Peptide-methionine (S)-S-oxide reductase</fullName>
        <shortName evidence="7">Peptide Met(O) reductase</shortName>
    </alternativeName>
</protein>
<sequence>MITQCIIDLFLCFIMFIFWCSTNIDSFMWRNFYFLVRKMRGVHNEDAKFSCYQLVTNPPISNSNQRIYWRLENVMLKARLLLILLVNSWLLGAYAQAEPKDMPATRNLDTIVVGAGCFWGVEKRFEAIKGVVDVVAGYADGKGIEPNYRAITQYTNKHNPNNHAEVVQITYNPTVISLDVLLQRYFEMHDPTQLNRQGNDVGTQYRSVILTNSEAQAGIAQQVLIAYQVLLTKAGYGAITTQIKSLVKFYPAEDYHQDYLAKKPNGYCPDHSTGVRFEDNIKSIPMVDNTALLNGKHILVIDAEDFCPYCKKFKEDVAQGYKGDIPMHFRYATQLNGLVLKTPTWATPTILLVQDGKEVFGRQGYMSPEQFYLLLGKFKLGDSEAFNVAFEESTDARFCKQYEIFKNTPDGIFVDKLSGAPLFDTRDRFDSGTGWLSFTKAVDGAVIEKPDNSYGMRRTEIRAKVSGIHLGHVFDDGPNGKPRYCINATVLDFVAR</sequence>
<dbReference type="Gene3D" id="3.30.1060.10">
    <property type="entry name" value="Peptide methionine sulphoxide reductase MsrA"/>
    <property type="match status" value="1"/>
</dbReference>
<accession>B3PHM8</accession>
<dbReference type="Gene3D" id="2.170.150.20">
    <property type="entry name" value="Peptide methionine sulfoxide reductase"/>
    <property type="match status" value="1"/>
</dbReference>
<keyword evidence="11" id="KW-1185">Reference proteome</keyword>
<dbReference type="HAMAP" id="MF_01401">
    <property type="entry name" value="MsrA"/>
    <property type="match status" value="1"/>
</dbReference>
<dbReference type="PANTHER" id="PTHR43774:SF1">
    <property type="entry name" value="PEPTIDE METHIONINE SULFOXIDE REDUCTASE MSRA 2"/>
    <property type="match status" value="1"/>
</dbReference>
<dbReference type="InterPro" id="IPR036249">
    <property type="entry name" value="Thioredoxin-like_sf"/>
</dbReference>
<dbReference type="Gene3D" id="3.40.30.10">
    <property type="entry name" value="Glutaredoxin"/>
    <property type="match status" value="1"/>
</dbReference>
<dbReference type="InterPro" id="IPR011057">
    <property type="entry name" value="Mss4-like_sf"/>
</dbReference>
<dbReference type="InterPro" id="IPR036509">
    <property type="entry name" value="Met_Sox_Rdtase_MsrA_sf"/>
</dbReference>
<dbReference type="PROSITE" id="PS51790">
    <property type="entry name" value="MSRB"/>
    <property type="match status" value="1"/>
</dbReference>
<evidence type="ECO:0000256" key="7">
    <source>
        <dbReference type="HAMAP-Rule" id="MF_01401"/>
    </source>
</evidence>
<feature type="transmembrane region" description="Helical" evidence="8">
    <location>
        <begin position="6"/>
        <end position="29"/>
    </location>
</feature>
<dbReference type="STRING" id="498211.CJA_2029"/>
<dbReference type="GO" id="GO:0008113">
    <property type="term" value="F:peptide-methionine (S)-S-oxide reductase activity"/>
    <property type="evidence" value="ECO:0007669"/>
    <property type="project" value="UniProtKB-UniRule"/>
</dbReference>
<evidence type="ECO:0000313" key="10">
    <source>
        <dbReference type="EMBL" id="ACE83579.1"/>
    </source>
</evidence>
<dbReference type="NCBIfam" id="TIGR00401">
    <property type="entry name" value="msrA"/>
    <property type="match status" value="1"/>
</dbReference>
<dbReference type="SUPFAM" id="SSF52833">
    <property type="entry name" value="Thioredoxin-like"/>
    <property type="match status" value="1"/>
</dbReference>
<dbReference type="HOGENOM" id="CLU_031040_1_0_6"/>
<evidence type="ECO:0000256" key="3">
    <source>
        <dbReference type="ARBA" id="ARBA00024679"/>
    </source>
</evidence>
<comment type="similarity">
    <text evidence="7">Belongs to the MsrA Met sulfoxide reductase family.</text>
</comment>
<comment type="catalytic activity">
    <reaction evidence="6 7">
        <text>[thioredoxin]-disulfide + L-methionine + H2O = L-methionine (S)-S-oxide + [thioredoxin]-dithiol</text>
        <dbReference type="Rhea" id="RHEA:19993"/>
        <dbReference type="Rhea" id="RHEA-COMP:10698"/>
        <dbReference type="Rhea" id="RHEA-COMP:10700"/>
        <dbReference type="ChEBI" id="CHEBI:15377"/>
        <dbReference type="ChEBI" id="CHEBI:29950"/>
        <dbReference type="ChEBI" id="CHEBI:50058"/>
        <dbReference type="ChEBI" id="CHEBI:57844"/>
        <dbReference type="ChEBI" id="CHEBI:58772"/>
        <dbReference type="EC" id="1.8.4.11"/>
    </reaction>
</comment>
<dbReference type="eggNOG" id="COG0229">
    <property type="taxonomic scope" value="Bacteria"/>
</dbReference>
<dbReference type="Pfam" id="PF13098">
    <property type="entry name" value="Thioredoxin_2"/>
    <property type="match status" value="1"/>
</dbReference>
<dbReference type="SUPFAM" id="SSF55068">
    <property type="entry name" value="Peptide methionine sulfoxide reductase"/>
    <property type="match status" value="1"/>
</dbReference>
<evidence type="ECO:0000256" key="4">
    <source>
        <dbReference type="ARBA" id="ARBA00047806"/>
    </source>
</evidence>
<evidence type="ECO:0000256" key="1">
    <source>
        <dbReference type="ARBA" id="ARBA00023002"/>
    </source>
</evidence>
<dbReference type="eggNOG" id="COG0225">
    <property type="taxonomic scope" value="Bacteria"/>
</dbReference>
<feature type="domain" description="MsrB" evidence="9">
    <location>
        <begin position="359"/>
        <end position="496"/>
    </location>
</feature>
<comment type="catalytic activity">
    <reaction evidence="5">
        <text>L-methionyl-[protein] + [thioredoxin]-disulfide + H2O = L-methionyl-(R)-S-oxide-[protein] + [thioredoxin]-dithiol</text>
        <dbReference type="Rhea" id="RHEA:24164"/>
        <dbReference type="Rhea" id="RHEA-COMP:10698"/>
        <dbReference type="Rhea" id="RHEA-COMP:10700"/>
        <dbReference type="Rhea" id="RHEA-COMP:12313"/>
        <dbReference type="Rhea" id="RHEA-COMP:12314"/>
        <dbReference type="ChEBI" id="CHEBI:15377"/>
        <dbReference type="ChEBI" id="CHEBI:16044"/>
        <dbReference type="ChEBI" id="CHEBI:29950"/>
        <dbReference type="ChEBI" id="CHEBI:45764"/>
        <dbReference type="ChEBI" id="CHEBI:50058"/>
        <dbReference type="EC" id="1.8.4.12"/>
    </reaction>
</comment>
<keyword evidence="8" id="KW-0812">Transmembrane</keyword>
<dbReference type="GO" id="GO:0033744">
    <property type="term" value="F:L-methionine:thioredoxin-disulfide S-oxidoreductase activity"/>
    <property type="evidence" value="ECO:0007669"/>
    <property type="project" value="RHEA"/>
</dbReference>
<evidence type="ECO:0000256" key="5">
    <source>
        <dbReference type="ARBA" id="ARBA00048488"/>
    </source>
</evidence>
<dbReference type="PANTHER" id="PTHR43774">
    <property type="entry name" value="PEPTIDE METHIONINE SULFOXIDE REDUCTASE"/>
    <property type="match status" value="1"/>
</dbReference>
<keyword evidence="8" id="KW-1133">Transmembrane helix</keyword>
<dbReference type="InterPro" id="IPR012336">
    <property type="entry name" value="Thioredoxin-like_fold"/>
</dbReference>
<dbReference type="GO" id="GO:0033743">
    <property type="term" value="F:peptide-methionine (R)-S-oxide reductase activity"/>
    <property type="evidence" value="ECO:0007669"/>
    <property type="project" value="UniProtKB-EC"/>
</dbReference>
<dbReference type="InterPro" id="IPR002569">
    <property type="entry name" value="Met_Sox_Rdtase_MsrA_dom"/>
</dbReference>
<dbReference type="AlphaFoldDB" id="B3PHM8"/>
<evidence type="ECO:0000256" key="6">
    <source>
        <dbReference type="ARBA" id="ARBA00048782"/>
    </source>
</evidence>
<dbReference type="Pfam" id="PF01625">
    <property type="entry name" value="PMSR"/>
    <property type="match status" value="1"/>
</dbReference>
<feature type="active site" evidence="7">
    <location>
        <position position="117"/>
    </location>
</feature>
<dbReference type="Pfam" id="PF01641">
    <property type="entry name" value="SelR"/>
    <property type="match status" value="1"/>
</dbReference>
<dbReference type="KEGG" id="cja:CJA_2029"/>
<keyword evidence="2" id="KW-0511">Multifunctional enzyme</keyword>
<dbReference type="EMBL" id="CP000934">
    <property type="protein sequence ID" value="ACE83579.1"/>
    <property type="molecule type" value="Genomic_DNA"/>
</dbReference>
<dbReference type="InterPro" id="IPR002579">
    <property type="entry name" value="Met_Sox_Rdtase_MsrB_dom"/>
</dbReference>
<dbReference type="eggNOG" id="COG0526">
    <property type="taxonomic scope" value="Bacteria"/>
</dbReference>